<dbReference type="InterPro" id="IPR050570">
    <property type="entry name" value="Cell_wall_metabolism_enzyme"/>
</dbReference>
<protein>
    <submittedName>
        <fullName evidence="4">Membrane proteins related to metalloendopeptidases</fullName>
    </submittedName>
</protein>
<dbReference type="EMBL" id="UOYO01000002">
    <property type="protein sequence ID" value="VAY86229.1"/>
    <property type="molecule type" value="Genomic_DNA"/>
</dbReference>
<dbReference type="CDD" id="cd12797">
    <property type="entry name" value="M23_peptidase"/>
    <property type="match status" value="1"/>
</dbReference>
<dbReference type="AlphaFoldDB" id="A0A3B1E555"/>
<dbReference type="GO" id="GO:0004222">
    <property type="term" value="F:metalloendopeptidase activity"/>
    <property type="evidence" value="ECO:0007669"/>
    <property type="project" value="TreeGrafter"/>
</dbReference>
<feature type="domain" description="M23ase beta-sheet core" evidence="3">
    <location>
        <begin position="154"/>
        <end position="250"/>
    </location>
</feature>
<dbReference type="InterPro" id="IPR011055">
    <property type="entry name" value="Dup_hybrid_motif"/>
</dbReference>
<name>A0A3B1E555_9ZZZZ</name>
<dbReference type="PANTHER" id="PTHR21666:SF289">
    <property type="entry name" value="L-ALA--D-GLU ENDOPEPTIDASE"/>
    <property type="match status" value="1"/>
</dbReference>
<keyword evidence="1" id="KW-0732">Signal</keyword>
<evidence type="ECO:0000256" key="2">
    <source>
        <dbReference type="SAM" id="Phobius"/>
    </source>
</evidence>
<evidence type="ECO:0000313" key="4">
    <source>
        <dbReference type="EMBL" id="VAY86229.1"/>
    </source>
</evidence>
<dbReference type="InterPro" id="IPR016047">
    <property type="entry name" value="M23ase_b-sheet_dom"/>
</dbReference>
<accession>A0A3B1E555</accession>
<keyword evidence="2" id="KW-1133">Transmembrane helix</keyword>
<dbReference type="SUPFAM" id="SSF51261">
    <property type="entry name" value="Duplicated hybrid motif"/>
    <property type="match status" value="1"/>
</dbReference>
<dbReference type="FunFam" id="2.70.70.10:FF:000006">
    <property type="entry name" value="M23 family peptidase"/>
    <property type="match status" value="1"/>
</dbReference>
<keyword evidence="2" id="KW-0812">Transmembrane</keyword>
<organism evidence="4">
    <name type="scientific">hydrothermal vent metagenome</name>
    <dbReference type="NCBI Taxonomy" id="652676"/>
    <lineage>
        <taxon>unclassified sequences</taxon>
        <taxon>metagenomes</taxon>
        <taxon>ecological metagenomes</taxon>
    </lineage>
</organism>
<reference evidence="4" key="1">
    <citation type="submission" date="2018-10" db="EMBL/GenBank/DDBJ databases">
        <authorList>
            <person name="Aoki K."/>
        </authorList>
    </citation>
    <scope>NUCLEOTIDE SEQUENCE</scope>
</reference>
<gene>
    <name evidence="4" type="ORF">MNB_ARC-1_888</name>
</gene>
<feature type="transmembrane region" description="Helical" evidence="2">
    <location>
        <begin position="27"/>
        <end position="46"/>
    </location>
</feature>
<dbReference type="PANTHER" id="PTHR21666">
    <property type="entry name" value="PEPTIDASE-RELATED"/>
    <property type="match status" value="1"/>
</dbReference>
<sequence length="291" mass="32998">MKDRIIVTISDIYGTKSYNLNKVIKQVVFYIVVIVVLLMGISFWIISSLNNKVSILSEEGQKLEIQNKMYSLQIDDKVKDIAALGKTLDEIEDIIGINQEENISLIQRATLAKLTSAQKTFMLQTIPSGSPLKELSISAKFGYRIHPISKTKTFHNGIDLRAKRKTNVYATADGIVKYTRVQIHGGFGTIMKITHNYGFETTYAHLNQILVSVGDVVHKGDLIALSGNTGYSTGPHLHYEIHYSNKIVNPVDYIKWNMQDYNAIFTKQRRIKWESLVDLIRTQVQHLVAQQ</sequence>
<evidence type="ECO:0000256" key="1">
    <source>
        <dbReference type="ARBA" id="ARBA00022729"/>
    </source>
</evidence>
<proteinExistence type="predicted"/>
<dbReference type="Gene3D" id="2.70.70.10">
    <property type="entry name" value="Glucose Permease (Domain IIA)"/>
    <property type="match status" value="1"/>
</dbReference>
<evidence type="ECO:0000259" key="3">
    <source>
        <dbReference type="Pfam" id="PF01551"/>
    </source>
</evidence>
<keyword evidence="2" id="KW-0472">Membrane</keyword>
<dbReference type="Pfam" id="PF01551">
    <property type="entry name" value="Peptidase_M23"/>
    <property type="match status" value="1"/>
</dbReference>